<evidence type="ECO:0000313" key="2">
    <source>
        <dbReference type="EMBL" id="OLQ12086.1"/>
    </source>
</evidence>
<dbReference type="InterPro" id="IPR050744">
    <property type="entry name" value="AI-2_Isomerase_LsrG"/>
</dbReference>
<sequence>MADLGRQLEVRSYDLRFDQLLEALVAVGTAASHVEAKGDISLVVAFNAGCTGSSRYAASHAASQPSVTDRLIVREHWRRKYQLPLDLPRPARVARRELGAMSSVGLAVLVTVEIKPDRIDEFLKVMEGDAKGSRDKAQDPGCLRFDLLRDRDNPNKFVFYEAYVDDGAIATHKTTAHYKAWADFKATGAVESQTVVKAETASLPPWAFQTLPTGTKTSAAVLVTVDIKAEKIDDFLKVMEGDAVNARDKAQEPNCLRFDLLKDKEVANRYHFYEVYLDDAAVDHHRTTAHYKGWAEFKAAGGVEKQSVMKLESASIPGEWALQL</sequence>
<dbReference type="Proteomes" id="UP000186817">
    <property type="component" value="Unassembled WGS sequence"/>
</dbReference>
<feature type="domain" description="ABM" evidence="1">
    <location>
        <begin position="219"/>
        <end position="313"/>
    </location>
</feature>
<gene>
    <name evidence="2" type="primary">lsrG</name>
    <name evidence="2" type="ORF">AK812_SmicGene4063</name>
</gene>
<comment type="caution">
    <text evidence="2">The sequence shown here is derived from an EMBL/GenBank/DDBJ whole genome shotgun (WGS) entry which is preliminary data.</text>
</comment>
<dbReference type="PROSITE" id="PS51725">
    <property type="entry name" value="ABM"/>
    <property type="match status" value="2"/>
</dbReference>
<keyword evidence="3" id="KW-1185">Reference proteome</keyword>
<dbReference type="AlphaFoldDB" id="A0A1Q9EXB8"/>
<protein>
    <submittedName>
        <fullName evidence="2">Autoinducer 2-degrading protein LsrG</fullName>
    </submittedName>
</protein>
<name>A0A1Q9EXB8_SYMMI</name>
<dbReference type="SUPFAM" id="SSF54909">
    <property type="entry name" value="Dimeric alpha+beta barrel"/>
    <property type="match status" value="2"/>
</dbReference>
<dbReference type="PANTHER" id="PTHR33336:SF1">
    <property type="entry name" value="(4S)-4-HYDROXY-5-PHOSPHONOOXYPENTANE-2,3-DIONE ISOMERASE"/>
    <property type="match status" value="1"/>
</dbReference>
<reference evidence="2 3" key="1">
    <citation type="submission" date="2016-02" db="EMBL/GenBank/DDBJ databases">
        <title>Genome analysis of coral dinoflagellate symbionts highlights evolutionary adaptations to a symbiotic lifestyle.</title>
        <authorList>
            <person name="Aranda M."/>
            <person name="Li Y."/>
            <person name="Liew Y.J."/>
            <person name="Baumgarten S."/>
            <person name="Simakov O."/>
            <person name="Wilson M."/>
            <person name="Piel J."/>
            <person name="Ashoor H."/>
            <person name="Bougouffa S."/>
            <person name="Bajic V.B."/>
            <person name="Ryu T."/>
            <person name="Ravasi T."/>
            <person name="Bayer T."/>
            <person name="Micklem G."/>
            <person name="Kim H."/>
            <person name="Bhak J."/>
            <person name="Lajeunesse T.C."/>
            <person name="Voolstra C.R."/>
        </authorList>
    </citation>
    <scope>NUCLEOTIDE SEQUENCE [LARGE SCALE GENOMIC DNA]</scope>
    <source>
        <strain evidence="2 3">CCMP2467</strain>
    </source>
</reference>
<feature type="domain" description="ABM" evidence="1">
    <location>
        <begin position="106"/>
        <end position="197"/>
    </location>
</feature>
<dbReference type="InterPro" id="IPR007138">
    <property type="entry name" value="ABM_dom"/>
</dbReference>
<dbReference type="InterPro" id="IPR011008">
    <property type="entry name" value="Dimeric_a/b-barrel"/>
</dbReference>
<organism evidence="2 3">
    <name type="scientific">Symbiodinium microadriaticum</name>
    <name type="common">Dinoflagellate</name>
    <name type="synonym">Zooxanthella microadriatica</name>
    <dbReference type="NCBI Taxonomy" id="2951"/>
    <lineage>
        <taxon>Eukaryota</taxon>
        <taxon>Sar</taxon>
        <taxon>Alveolata</taxon>
        <taxon>Dinophyceae</taxon>
        <taxon>Suessiales</taxon>
        <taxon>Symbiodiniaceae</taxon>
        <taxon>Symbiodinium</taxon>
    </lineage>
</organism>
<evidence type="ECO:0000259" key="1">
    <source>
        <dbReference type="PROSITE" id="PS51725"/>
    </source>
</evidence>
<dbReference type="Pfam" id="PF03992">
    <property type="entry name" value="ABM"/>
    <property type="match status" value="2"/>
</dbReference>
<dbReference type="OrthoDB" id="440190at2759"/>
<dbReference type="PANTHER" id="PTHR33336">
    <property type="entry name" value="QUINOL MONOOXYGENASE YGIN-RELATED"/>
    <property type="match status" value="1"/>
</dbReference>
<dbReference type="GO" id="GO:0005829">
    <property type="term" value="C:cytosol"/>
    <property type="evidence" value="ECO:0007669"/>
    <property type="project" value="TreeGrafter"/>
</dbReference>
<proteinExistence type="predicted"/>
<dbReference type="EMBL" id="LSRX01000049">
    <property type="protein sequence ID" value="OLQ12086.1"/>
    <property type="molecule type" value="Genomic_DNA"/>
</dbReference>
<accession>A0A1Q9EXB8</accession>
<dbReference type="Gene3D" id="3.30.70.100">
    <property type="match status" value="2"/>
</dbReference>
<dbReference type="GO" id="GO:0016491">
    <property type="term" value="F:oxidoreductase activity"/>
    <property type="evidence" value="ECO:0007669"/>
    <property type="project" value="TreeGrafter"/>
</dbReference>
<evidence type="ECO:0000313" key="3">
    <source>
        <dbReference type="Proteomes" id="UP000186817"/>
    </source>
</evidence>